<dbReference type="GO" id="GO:0008757">
    <property type="term" value="F:S-adenosylmethionine-dependent methyltransferase activity"/>
    <property type="evidence" value="ECO:0007669"/>
    <property type="project" value="InterPro"/>
</dbReference>
<evidence type="ECO:0000259" key="1">
    <source>
        <dbReference type="Pfam" id="PF08241"/>
    </source>
</evidence>
<organism evidence="2">
    <name type="scientific">Picea sitchensis</name>
    <name type="common">Sitka spruce</name>
    <name type="synonym">Pinus sitchensis</name>
    <dbReference type="NCBI Taxonomy" id="3332"/>
    <lineage>
        <taxon>Eukaryota</taxon>
        <taxon>Viridiplantae</taxon>
        <taxon>Streptophyta</taxon>
        <taxon>Embryophyta</taxon>
        <taxon>Tracheophyta</taxon>
        <taxon>Spermatophyta</taxon>
        <taxon>Pinopsida</taxon>
        <taxon>Pinidae</taxon>
        <taxon>Conifers I</taxon>
        <taxon>Pinales</taxon>
        <taxon>Pinaceae</taxon>
        <taxon>Picea</taxon>
    </lineage>
</organism>
<dbReference type="AlphaFoldDB" id="A9NYZ8"/>
<dbReference type="Pfam" id="PF08241">
    <property type="entry name" value="Methyltransf_11"/>
    <property type="match status" value="1"/>
</dbReference>
<dbReference type="Gene3D" id="3.40.50.150">
    <property type="entry name" value="Vaccinia Virus protein VP39"/>
    <property type="match status" value="1"/>
</dbReference>
<sequence length="266" mass="29896">MAIGSYDRQALEYVNGRPQYPPQLFSFIAKHSPHRRLAWDVGTGSGQAALALSEMFERVIATDVSEQQISYAPRRPNITYAVTARAMSLQELESTVGEEGSVDLVTVAQALHWLDLDTFYGHVKHVLRKPGGVFAAWCYREPVVNPSVDCVFEEVFRASVAFWDPPRKMVDEGYATVCFPFRSVVQEGSEEGASTTAPIKFWAKKEMGLEPYLNYMRSWHAYQKAKATGVDLLDEQTVARFKDAWAESENDVKTVSFPVFLRIGVV</sequence>
<evidence type="ECO:0000313" key="2">
    <source>
        <dbReference type="EMBL" id="ABK25859.1"/>
    </source>
</evidence>
<feature type="domain" description="Methyltransferase type 11" evidence="1">
    <location>
        <begin position="40"/>
        <end position="134"/>
    </location>
</feature>
<dbReference type="CDD" id="cd02440">
    <property type="entry name" value="AdoMet_MTases"/>
    <property type="match status" value="1"/>
</dbReference>
<dbReference type="PANTHER" id="PTHR45180">
    <property type="entry name" value="OS01G0307686 PROTEIN"/>
    <property type="match status" value="1"/>
</dbReference>
<name>A9NYZ8_PICSI</name>
<proteinExistence type="evidence at transcript level"/>
<dbReference type="PANTHER" id="PTHR45180:SF1">
    <property type="entry name" value="OS01G0307686 PROTEIN"/>
    <property type="match status" value="1"/>
</dbReference>
<dbReference type="OMA" id="MRSWHAY"/>
<accession>A9NYZ8</accession>
<dbReference type="InterPro" id="IPR013216">
    <property type="entry name" value="Methyltransf_11"/>
</dbReference>
<dbReference type="EMBL" id="EF086601">
    <property type="protein sequence ID" value="ABK25859.1"/>
    <property type="molecule type" value="mRNA"/>
</dbReference>
<dbReference type="InterPro" id="IPR029063">
    <property type="entry name" value="SAM-dependent_MTases_sf"/>
</dbReference>
<dbReference type="SUPFAM" id="SSF53335">
    <property type="entry name" value="S-adenosyl-L-methionine-dependent methyltransferases"/>
    <property type="match status" value="1"/>
</dbReference>
<reference evidence="2" key="1">
    <citation type="journal article" date="2008" name="BMC Genomics">
        <title>A conifer genomics resource of 200,000 spruce (Picea spp.) ESTs and 6,464 high-quality, sequence-finished full-length cDNAs for Sitka spruce (Picea sitchensis).</title>
        <authorList>
            <person name="Ralph S.G."/>
            <person name="Chun H.J."/>
            <person name="Kolosova N."/>
            <person name="Cooper D."/>
            <person name="Oddy C."/>
            <person name="Ritland C.E."/>
            <person name="Kirkpatrick R."/>
            <person name="Moore R."/>
            <person name="Barber S."/>
            <person name="Holt R.A."/>
            <person name="Jones S.J."/>
            <person name="Marra M.A."/>
            <person name="Douglas C.J."/>
            <person name="Ritland K."/>
            <person name="Bohlmann J."/>
        </authorList>
    </citation>
    <scope>NUCLEOTIDE SEQUENCE</scope>
    <source>
        <tissue evidence="2">Bark</tissue>
    </source>
</reference>
<protein>
    <recommendedName>
        <fullName evidence="1">Methyltransferase type 11 domain-containing protein</fullName>
    </recommendedName>
</protein>